<dbReference type="PROSITE" id="PS51939">
    <property type="entry name" value="XRRM"/>
    <property type="match status" value="1"/>
</dbReference>
<name>A0A147B8M0_9ACAR</name>
<protein>
    <submittedName>
        <fullName evidence="5">La related protein 7</fullName>
    </submittedName>
</protein>
<feature type="non-terminal residue" evidence="5">
    <location>
        <position position="1"/>
    </location>
</feature>
<evidence type="ECO:0000256" key="3">
    <source>
        <dbReference type="SAM" id="MobiDB-lite"/>
    </source>
</evidence>
<sequence>QNPLLVMPKCEWKRLRNKYLTLQKQTMAQIKRSLLPSSNTYHSPRHMSSPACASPAVEAAAPVPPANAGETKEPSKPPLVALEFQANVIVKLRAEKPITNVVEFKNNLRHLANVCYVDVMEGDKTAYVRCPDEDSARKFVKTEKQSFCGSLELLSGEEEREYWKKINQDR</sequence>
<feature type="region of interest" description="Disordered" evidence="3">
    <location>
        <begin position="37"/>
        <end position="75"/>
    </location>
</feature>
<feature type="non-terminal residue" evidence="5">
    <location>
        <position position="170"/>
    </location>
</feature>
<dbReference type="CDD" id="cd12542">
    <property type="entry name" value="RRM2_LARP7"/>
    <property type="match status" value="1"/>
</dbReference>
<keyword evidence="1 2" id="KW-0694">RNA-binding</keyword>
<evidence type="ECO:0000256" key="2">
    <source>
        <dbReference type="PROSITE-ProRule" id="PRU01288"/>
    </source>
</evidence>
<dbReference type="GO" id="GO:0003723">
    <property type="term" value="F:RNA binding"/>
    <property type="evidence" value="ECO:0007669"/>
    <property type="project" value="UniProtKB-KW"/>
</dbReference>
<reference evidence="5" key="1">
    <citation type="submission" date="2016-03" db="EMBL/GenBank/DDBJ databases">
        <title>Gut transcriptome analysis on engorged females of Ornithodoros mimon (Acari: Argasidae) and phylogenetic inferences of soft ticks.</title>
        <authorList>
            <person name="Landulfo G.A."/>
            <person name="Giovanni D."/>
            <person name="Carvalho E."/>
            <person name="Junqueira-de-Azevedo I."/>
            <person name="Patane J."/>
            <person name="Mendoca R."/>
            <person name="Barros-Battesti D."/>
        </authorList>
    </citation>
    <scope>NUCLEOTIDE SEQUENCE</scope>
    <source>
        <strain evidence="5">Females</strain>
        <tissue evidence="5">Gut</tissue>
    </source>
</reference>
<evidence type="ECO:0000313" key="5">
    <source>
        <dbReference type="EMBL" id="JAR87139.1"/>
    </source>
</evidence>
<proteinExistence type="predicted"/>
<accession>A0A147B8M0</accession>
<evidence type="ECO:0000259" key="4">
    <source>
        <dbReference type="PROSITE" id="PS51939"/>
    </source>
</evidence>
<dbReference type="InterPro" id="IPR012677">
    <property type="entry name" value="Nucleotide-bd_a/b_plait_sf"/>
</dbReference>
<dbReference type="GO" id="GO:1990904">
    <property type="term" value="C:ribonucleoprotein complex"/>
    <property type="evidence" value="ECO:0007669"/>
    <property type="project" value="UniProtKB-UniRule"/>
</dbReference>
<evidence type="ECO:0000256" key="1">
    <source>
        <dbReference type="ARBA" id="ARBA00022884"/>
    </source>
</evidence>
<organism evidence="5">
    <name type="scientific">Alectorobius mimon</name>
    <dbReference type="NCBI Taxonomy" id="360319"/>
    <lineage>
        <taxon>Eukaryota</taxon>
        <taxon>Metazoa</taxon>
        <taxon>Ecdysozoa</taxon>
        <taxon>Arthropoda</taxon>
        <taxon>Chelicerata</taxon>
        <taxon>Arachnida</taxon>
        <taxon>Acari</taxon>
        <taxon>Parasitiformes</taxon>
        <taxon>Ixodida</taxon>
        <taxon>Ixodoidea</taxon>
        <taxon>Argasidae</taxon>
        <taxon>Ornithodorinae</taxon>
        <taxon>Alectorobius</taxon>
    </lineage>
</organism>
<feature type="domain" description="XRRM" evidence="4">
    <location>
        <begin position="83"/>
        <end position="170"/>
    </location>
</feature>
<dbReference type="InterPro" id="IPR014886">
    <property type="entry name" value="La_xRRM"/>
</dbReference>
<dbReference type="InterPro" id="IPR034910">
    <property type="entry name" value="LARP7_RRM2"/>
</dbReference>
<dbReference type="Pfam" id="PF08777">
    <property type="entry name" value="RRM_3"/>
    <property type="match status" value="1"/>
</dbReference>
<feature type="compositionally biased region" description="Low complexity" evidence="3">
    <location>
        <begin position="48"/>
        <end position="61"/>
    </location>
</feature>
<dbReference type="AlphaFoldDB" id="A0A147B8M0"/>
<dbReference type="Gene3D" id="3.30.70.330">
    <property type="match status" value="1"/>
</dbReference>
<dbReference type="EMBL" id="GEIB01000895">
    <property type="protein sequence ID" value="JAR87139.1"/>
    <property type="molecule type" value="Transcribed_RNA"/>
</dbReference>